<keyword evidence="2" id="KW-0862">Zinc</keyword>
<evidence type="ECO:0000256" key="2">
    <source>
        <dbReference type="ARBA" id="ARBA00022833"/>
    </source>
</evidence>
<dbReference type="SUPFAM" id="SSF57889">
    <property type="entry name" value="Cysteine-rich domain"/>
    <property type="match status" value="1"/>
</dbReference>
<gene>
    <name evidence="4" type="ORF">NQ317_014698</name>
</gene>
<dbReference type="InterPro" id="IPR002219">
    <property type="entry name" value="PKC_DAG/PE"/>
</dbReference>
<dbReference type="Gene3D" id="3.30.60.20">
    <property type="match status" value="1"/>
</dbReference>
<dbReference type="SMART" id="SM00109">
    <property type="entry name" value="C1"/>
    <property type="match status" value="1"/>
</dbReference>
<comment type="caution">
    <text evidence="4">The sequence shown here is derived from an EMBL/GenBank/DDBJ whole genome shotgun (WGS) entry which is preliminary data.</text>
</comment>
<dbReference type="InterPro" id="IPR051366">
    <property type="entry name" value="DEF8"/>
</dbReference>
<keyword evidence="1" id="KW-0479">Metal-binding</keyword>
<reference evidence="4" key="1">
    <citation type="journal article" date="2023" name="Insect Mol. Biol.">
        <title>Genome sequencing provides insights into the evolution of gene families encoding plant cell wall-degrading enzymes in longhorned beetles.</title>
        <authorList>
            <person name="Shin N.R."/>
            <person name="Okamura Y."/>
            <person name="Kirsch R."/>
            <person name="Pauchet Y."/>
        </authorList>
    </citation>
    <scope>NUCLEOTIDE SEQUENCE</scope>
    <source>
        <strain evidence="4">MMC_N1</strain>
    </source>
</reference>
<dbReference type="Pfam" id="PF00130">
    <property type="entry name" value="C1_1"/>
    <property type="match status" value="1"/>
</dbReference>
<dbReference type="PROSITE" id="PS50081">
    <property type="entry name" value="ZF_DAG_PE_2"/>
    <property type="match status" value="1"/>
</dbReference>
<organism evidence="4 5">
    <name type="scientific">Molorchus minor</name>
    <dbReference type="NCBI Taxonomy" id="1323400"/>
    <lineage>
        <taxon>Eukaryota</taxon>
        <taxon>Metazoa</taxon>
        <taxon>Ecdysozoa</taxon>
        <taxon>Arthropoda</taxon>
        <taxon>Hexapoda</taxon>
        <taxon>Insecta</taxon>
        <taxon>Pterygota</taxon>
        <taxon>Neoptera</taxon>
        <taxon>Endopterygota</taxon>
        <taxon>Coleoptera</taxon>
        <taxon>Polyphaga</taxon>
        <taxon>Cucujiformia</taxon>
        <taxon>Chrysomeloidea</taxon>
        <taxon>Cerambycidae</taxon>
        <taxon>Lamiinae</taxon>
        <taxon>Monochamini</taxon>
        <taxon>Molorchus</taxon>
    </lineage>
</organism>
<protein>
    <recommendedName>
        <fullName evidence="3">Phorbol-ester/DAG-type domain-containing protein</fullName>
    </recommendedName>
</protein>
<keyword evidence="5" id="KW-1185">Reference proteome</keyword>
<sequence length="207" mass="23520">MSNLLERNRYLTASPVSTTSGSGNLSNDEIDQLLPTSLAAEELQLALNKDATEEELIQAISRCKDLVLDSDQCSVERKWLVRHLIELRLRLQECREAMADPQHPRNKSSGVSKRTVRGHHLNLQPLPRSTTSRYCDHCTGTIWSVVQAWYECEDCGYCCYHKCMASIIRECAHVVASEKGCYELEICPEVGLSAQRYLCVNTRRQCR</sequence>
<proteinExistence type="predicted"/>
<dbReference type="PANTHER" id="PTHR12326">
    <property type="entry name" value="PLECKSTRIN HOMOLOGY DOMAIN CONTAINING PROTEIN"/>
    <property type="match status" value="1"/>
</dbReference>
<evidence type="ECO:0000313" key="4">
    <source>
        <dbReference type="EMBL" id="KAJ8977792.1"/>
    </source>
</evidence>
<dbReference type="InterPro" id="IPR046349">
    <property type="entry name" value="C1-like_sf"/>
</dbReference>
<evidence type="ECO:0000256" key="1">
    <source>
        <dbReference type="ARBA" id="ARBA00022723"/>
    </source>
</evidence>
<dbReference type="InterPro" id="IPR047983">
    <property type="entry name" value="DEF8_C1"/>
</dbReference>
<feature type="domain" description="Phorbol-ester/DAG-type" evidence="3">
    <location>
        <begin position="118"/>
        <end position="171"/>
    </location>
</feature>
<dbReference type="EMBL" id="JAPWTJ010000510">
    <property type="protein sequence ID" value="KAJ8977792.1"/>
    <property type="molecule type" value="Genomic_DNA"/>
</dbReference>
<dbReference type="CDD" id="cd20819">
    <property type="entry name" value="C1_DEF8"/>
    <property type="match status" value="1"/>
</dbReference>
<dbReference type="PANTHER" id="PTHR12326:SF3">
    <property type="entry name" value="DIFFERENTIALLY EXPRESSED IN FDCP 8 HOMOLOG"/>
    <property type="match status" value="1"/>
</dbReference>
<evidence type="ECO:0000259" key="3">
    <source>
        <dbReference type="PROSITE" id="PS50081"/>
    </source>
</evidence>
<evidence type="ECO:0000313" key="5">
    <source>
        <dbReference type="Proteomes" id="UP001162164"/>
    </source>
</evidence>
<dbReference type="Proteomes" id="UP001162164">
    <property type="component" value="Unassembled WGS sequence"/>
</dbReference>
<accession>A0ABQ9JJE6</accession>
<name>A0ABQ9JJE6_9CUCU</name>